<name>A0A2I1D8H9_ASPC2</name>
<evidence type="ECO:0000313" key="4">
    <source>
        <dbReference type="Proteomes" id="UP000234254"/>
    </source>
</evidence>
<dbReference type="OrthoDB" id="2014654at2759"/>
<dbReference type="Gene3D" id="3.30.420.150">
    <property type="entry name" value="Exopolyphosphatase. Domain 2"/>
    <property type="match status" value="1"/>
</dbReference>
<dbReference type="AlphaFoldDB" id="A0A2I1D8H9"/>
<evidence type="ECO:0000313" key="3">
    <source>
        <dbReference type="EMBL" id="PKY06158.1"/>
    </source>
</evidence>
<dbReference type="GO" id="GO:0006357">
    <property type="term" value="P:regulation of transcription by RNA polymerase II"/>
    <property type="evidence" value="ECO:0007669"/>
    <property type="project" value="TreeGrafter"/>
</dbReference>
<gene>
    <name evidence="3" type="ORF">P168DRAFT_325055</name>
</gene>
<dbReference type="GeneID" id="36548473"/>
<dbReference type="VEuPathDB" id="FungiDB:P168DRAFT_325055"/>
<protein>
    <submittedName>
        <fullName evidence="3">Ppx-GppA-domain-containing protein</fullName>
    </submittedName>
</protein>
<dbReference type="InterPro" id="IPR057512">
    <property type="entry name" value="RTG2_C"/>
</dbReference>
<feature type="domain" description="RTG2 C-terminal" evidence="2">
    <location>
        <begin position="366"/>
        <end position="586"/>
    </location>
</feature>
<sequence length="589" mass="64458">MGGGEIPPYPTPSIGHDDPSRLHAVVDLGSNGIRCSITDLSPRTARILPTQHMQRVNISLYDAQYDDSGKQIPIPSDVIDAVVAAITRFQTICLQLEVPPENLRIVATEATRQALNGADLVAAIERATTRPVEILSKSHEGVVGAWGIASGFSDIQGLAIDLGGGSMQITWLIAHAGHVQMSPRRAVSFPYGAAALTQTLHLLKQGKSKSEAHRALDAFRAAMEDQFRDAFRQLAIPAPLRDHARRHGGFDLYLSGGGFRGWGYLLLYLHQIHPDKEYYPISIINGYSAPQADFADTDSVERAARTADRIFRVSDRRRAQVPSVAFLVNALAAAVPHGIRAAHFCQGGVREGLLFRTLPPVVRQQDPLQVATEAYARPSVQALLYLLLATIPAPTAQRRFPRDLSGPVIQAFANSLYLHAAMSKELASTAALYSTSAGPMAAAHGIPHADRARLALLLQARHGGALPPRERDFRRRLRALLPVEEVWWTRYLGGVGLVIAALYPVGIVDPAQPRVLPTARWSSHLGKRRDKEGLELVFRVQRVDIDPSQVKELLEGTIHKIRKVGKRKNWVGGRDGWGMKVGVKVEIIQ</sequence>
<dbReference type="SUPFAM" id="SSF53067">
    <property type="entry name" value="Actin-like ATPase domain"/>
    <property type="match status" value="2"/>
</dbReference>
<dbReference type="EMBL" id="MSFM01000003">
    <property type="protein sequence ID" value="PKY06158.1"/>
    <property type="molecule type" value="Genomic_DNA"/>
</dbReference>
<dbReference type="RefSeq" id="XP_024694752.1">
    <property type="nucleotide sequence ID" value="XM_024840949.1"/>
</dbReference>
<comment type="caution">
    <text evidence="3">The sequence shown here is derived from an EMBL/GenBank/DDBJ whole genome shotgun (WGS) entry which is preliminary data.</text>
</comment>
<dbReference type="PANTHER" id="PTHR30005:SF0">
    <property type="entry name" value="RETROGRADE REGULATION PROTEIN 2"/>
    <property type="match status" value="1"/>
</dbReference>
<dbReference type="Pfam" id="PF02541">
    <property type="entry name" value="Ppx-GppA"/>
    <property type="match status" value="1"/>
</dbReference>
<dbReference type="InterPro" id="IPR003695">
    <property type="entry name" value="Ppx_GppA_N"/>
</dbReference>
<dbReference type="InterPro" id="IPR043129">
    <property type="entry name" value="ATPase_NBD"/>
</dbReference>
<dbReference type="Pfam" id="PF23566">
    <property type="entry name" value="RTG2_C"/>
    <property type="match status" value="1"/>
</dbReference>
<dbReference type="PANTHER" id="PTHR30005">
    <property type="entry name" value="EXOPOLYPHOSPHATASE"/>
    <property type="match status" value="1"/>
</dbReference>
<evidence type="ECO:0000259" key="2">
    <source>
        <dbReference type="Pfam" id="PF23566"/>
    </source>
</evidence>
<reference evidence="3" key="1">
    <citation type="submission" date="2016-12" db="EMBL/GenBank/DDBJ databases">
        <title>The genomes of Aspergillus section Nigri reveals drivers in fungal speciation.</title>
        <authorList>
            <consortium name="DOE Joint Genome Institute"/>
            <person name="Vesth T.C."/>
            <person name="Nybo J."/>
            <person name="Theobald S."/>
            <person name="Brandl J."/>
            <person name="Frisvad J.C."/>
            <person name="Nielsen K.F."/>
            <person name="Lyhne E.K."/>
            <person name="Kogle M.E."/>
            <person name="Kuo A."/>
            <person name="Riley R."/>
            <person name="Clum A."/>
            <person name="Nolan M."/>
            <person name="Lipzen A."/>
            <person name="Salamov A."/>
            <person name="Henrissat B."/>
            <person name="Wiebenga A."/>
            <person name="De vries R.P."/>
            <person name="Grigoriev I.V."/>
            <person name="Mortensen U.H."/>
            <person name="Andersen M.R."/>
            <person name="Baker S.E."/>
        </authorList>
    </citation>
    <scope>NUCLEOTIDE SEQUENCE</scope>
    <source>
        <strain evidence="3">IBT 28561</strain>
    </source>
</reference>
<evidence type="ECO:0000259" key="1">
    <source>
        <dbReference type="Pfam" id="PF02541"/>
    </source>
</evidence>
<dbReference type="InterPro" id="IPR050273">
    <property type="entry name" value="GppA/Ppx_hydrolase"/>
</dbReference>
<feature type="domain" description="Ppx/GppA phosphatase N-terminal" evidence="1">
    <location>
        <begin position="52"/>
        <end position="359"/>
    </location>
</feature>
<organism evidence="3 4">
    <name type="scientific">Aspergillus campestris (strain IBT 28561)</name>
    <dbReference type="NCBI Taxonomy" id="1392248"/>
    <lineage>
        <taxon>Eukaryota</taxon>
        <taxon>Fungi</taxon>
        <taxon>Dikarya</taxon>
        <taxon>Ascomycota</taxon>
        <taxon>Pezizomycotina</taxon>
        <taxon>Eurotiomycetes</taxon>
        <taxon>Eurotiomycetidae</taxon>
        <taxon>Eurotiales</taxon>
        <taxon>Aspergillaceae</taxon>
        <taxon>Aspergillus</taxon>
        <taxon>Aspergillus subgen. Circumdati</taxon>
    </lineage>
</organism>
<dbReference type="Proteomes" id="UP000234254">
    <property type="component" value="Unassembled WGS sequence"/>
</dbReference>
<dbReference type="Gene3D" id="3.30.420.40">
    <property type="match status" value="1"/>
</dbReference>
<accession>A0A2I1D8H9</accession>
<dbReference type="FunFam" id="3.30.420.40:FF:000191">
    <property type="entry name" value="Retrograde regulation protein 2"/>
    <property type="match status" value="1"/>
</dbReference>
<proteinExistence type="predicted"/>
<keyword evidence="4" id="KW-1185">Reference proteome</keyword>